<feature type="binding site" evidence="8">
    <location>
        <position position="17"/>
    </location>
    <ligand>
        <name>ATP</name>
        <dbReference type="ChEBI" id="CHEBI:30616"/>
    </ligand>
</feature>
<evidence type="ECO:0000313" key="10">
    <source>
        <dbReference type="EMBL" id="OJF97761.1"/>
    </source>
</evidence>
<keyword evidence="2 8" id="KW-0808">Transferase</keyword>
<keyword evidence="11" id="KW-1185">Reference proteome</keyword>
<feature type="site" description="Transition state stabilizer" evidence="8">
    <location>
        <position position="240"/>
    </location>
</feature>
<dbReference type="UniPathway" id="UPA00340">
    <property type="reaction ID" value="UER00458"/>
</dbReference>
<keyword evidence="7 8" id="KW-0460">Magnesium</keyword>
<dbReference type="GO" id="GO:0008776">
    <property type="term" value="F:acetate kinase activity"/>
    <property type="evidence" value="ECO:0007669"/>
    <property type="project" value="UniProtKB-UniRule"/>
</dbReference>
<dbReference type="Gene3D" id="3.30.420.40">
    <property type="match status" value="2"/>
</dbReference>
<comment type="caution">
    <text evidence="10">The sequence shown here is derived from an EMBL/GenBank/DDBJ whole genome shotgun (WGS) entry which is preliminary data.</text>
</comment>
<evidence type="ECO:0000256" key="6">
    <source>
        <dbReference type="ARBA" id="ARBA00022840"/>
    </source>
</evidence>
<dbReference type="GO" id="GO:0000287">
    <property type="term" value="F:magnesium ion binding"/>
    <property type="evidence" value="ECO:0007669"/>
    <property type="project" value="UniProtKB-UniRule"/>
</dbReference>
<evidence type="ECO:0000256" key="7">
    <source>
        <dbReference type="ARBA" id="ARBA00022842"/>
    </source>
</evidence>
<dbReference type="InterPro" id="IPR043129">
    <property type="entry name" value="ATPase_NBD"/>
</dbReference>
<comment type="similarity">
    <text evidence="8 9">Belongs to the acetokinase family.</text>
</comment>
<name>A0A657LT53_9HYPH</name>
<organism evidence="10 11">
    <name type="scientific">Pararhizobium antarcticum</name>
    <dbReference type="NCBI Taxonomy" id="1798805"/>
    <lineage>
        <taxon>Bacteria</taxon>
        <taxon>Pseudomonadati</taxon>
        <taxon>Pseudomonadota</taxon>
        <taxon>Alphaproteobacteria</taxon>
        <taxon>Hyphomicrobiales</taxon>
        <taxon>Rhizobiaceae</taxon>
        <taxon>Rhizobium/Agrobacterium group</taxon>
        <taxon>Pararhizobium</taxon>
    </lineage>
</organism>
<evidence type="ECO:0000256" key="4">
    <source>
        <dbReference type="ARBA" id="ARBA00022741"/>
    </source>
</evidence>
<comment type="subcellular location">
    <subcellularLocation>
        <location evidence="8">Cytoplasm</location>
    </subcellularLocation>
</comment>
<comment type="catalytic activity">
    <reaction evidence="8">
        <text>acetate + ATP = acetyl phosphate + ADP</text>
        <dbReference type="Rhea" id="RHEA:11352"/>
        <dbReference type="ChEBI" id="CHEBI:22191"/>
        <dbReference type="ChEBI" id="CHEBI:30089"/>
        <dbReference type="ChEBI" id="CHEBI:30616"/>
        <dbReference type="ChEBI" id="CHEBI:456216"/>
        <dbReference type="EC" id="2.7.2.1"/>
    </reaction>
</comment>
<dbReference type="SUPFAM" id="SSF53067">
    <property type="entry name" value="Actin-like ATPase domain"/>
    <property type="match status" value="2"/>
</dbReference>
<keyword evidence="5 8" id="KW-0418">Kinase</keyword>
<evidence type="ECO:0000256" key="3">
    <source>
        <dbReference type="ARBA" id="ARBA00022723"/>
    </source>
</evidence>
<feature type="binding site" evidence="8">
    <location>
        <position position="378"/>
    </location>
    <ligand>
        <name>Mg(2+)</name>
        <dbReference type="ChEBI" id="CHEBI:18420"/>
    </ligand>
</feature>
<comment type="function">
    <text evidence="8">Catalyzes the formation of acetyl phosphate from acetate and ATP. Can also catalyze the reverse reaction.</text>
</comment>
<comment type="cofactor">
    <cofactor evidence="8">
        <name>Mg(2+)</name>
        <dbReference type="ChEBI" id="CHEBI:18420"/>
    </cofactor>
    <cofactor evidence="8">
        <name>Mn(2+)</name>
        <dbReference type="ChEBI" id="CHEBI:29035"/>
    </cofactor>
    <text evidence="8">Mg(2+). Can also accept Mn(2+).</text>
</comment>
<keyword evidence="3 8" id="KW-0479">Metal-binding</keyword>
<dbReference type="NCBIfam" id="NF005462">
    <property type="entry name" value="PRK07058.1"/>
    <property type="match status" value="1"/>
</dbReference>
<evidence type="ECO:0000256" key="2">
    <source>
        <dbReference type="ARBA" id="ARBA00022679"/>
    </source>
</evidence>
<keyword evidence="4 8" id="KW-0547">Nucleotide-binding</keyword>
<dbReference type="Proteomes" id="UP000182661">
    <property type="component" value="Unassembled WGS sequence"/>
</dbReference>
<feature type="binding site" evidence="8">
    <location>
        <position position="10"/>
    </location>
    <ligand>
        <name>Mg(2+)</name>
        <dbReference type="ChEBI" id="CHEBI:18420"/>
    </ligand>
</feature>
<dbReference type="GO" id="GO:0006083">
    <property type="term" value="P:acetate metabolic process"/>
    <property type="evidence" value="ECO:0007669"/>
    <property type="project" value="TreeGrafter"/>
</dbReference>
<evidence type="ECO:0000256" key="8">
    <source>
        <dbReference type="HAMAP-Rule" id="MF_00020"/>
    </source>
</evidence>
<dbReference type="PANTHER" id="PTHR21060:SF21">
    <property type="entry name" value="ACETATE KINASE"/>
    <property type="match status" value="1"/>
</dbReference>
<evidence type="ECO:0000256" key="5">
    <source>
        <dbReference type="ARBA" id="ARBA00022777"/>
    </source>
</evidence>
<dbReference type="EMBL" id="LSRP01000080">
    <property type="protein sequence ID" value="OJF97761.1"/>
    <property type="molecule type" value="Genomic_DNA"/>
</dbReference>
<comment type="pathway">
    <text evidence="8">Metabolic intermediate biosynthesis; acetyl-CoA biosynthesis; acetyl-CoA from acetate: step 1/2.</text>
</comment>
<dbReference type="NCBIfam" id="TIGR00016">
    <property type="entry name" value="ackA"/>
    <property type="match status" value="1"/>
</dbReference>
<dbReference type="PIRSF" id="PIRSF000722">
    <property type="entry name" value="Acetate_prop_kin"/>
    <property type="match status" value="1"/>
</dbReference>
<dbReference type="HAMAP" id="MF_00020">
    <property type="entry name" value="Acetate_kinase"/>
    <property type="match status" value="1"/>
</dbReference>
<feature type="binding site" evidence="8">
    <location>
        <begin position="282"/>
        <end position="284"/>
    </location>
    <ligand>
        <name>ATP</name>
        <dbReference type="ChEBI" id="CHEBI:30616"/>
    </ligand>
</feature>
<comment type="subunit">
    <text evidence="8">Homodimer.</text>
</comment>
<accession>A0A657LT53</accession>
<dbReference type="RefSeq" id="WP_071832835.1">
    <property type="nucleotide sequence ID" value="NZ_LSRP01000080.1"/>
</dbReference>
<dbReference type="GO" id="GO:0006085">
    <property type="term" value="P:acetyl-CoA biosynthetic process"/>
    <property type="evidence" value="ECO:0007669"/>
    <property type="project" value="UniProtKB-UniRule"/>
</dbReference>
<dbReference type="InterPro" id="IPR004372">
    <property type="entry name" value="Ac/propionate_kinase"/>
</dbReference>
<keyword evidence="6 8" id="KW-0067">ATP-binding</keyword>
<dbReference type="EC" id="2.7.2.1" evidence="8"/>
<feature type="binding site" evidence="8">
    <location>
        <position position="92"/>
    </location>
    <ligand>
        <name>substrate</name>
    </ligand>
</feature>
<evidence type="ECO:0000256" key="1">
    <source>
        <dbReference type="ARBA" id="ARBA00022490"/>
    </source>
</evidence>
<feature type="site" description="Transition state stabilizer" evidence="8">
    <location>
        <position position="180"/>
    </location>
</feature>
<dbReference type="GO" id="GO:0005829">
    <property type="term" value="C:cytosol"/>
    <property type="evidence" value="ECO:0007669"/>
    <property type="project" value="TreeGrafter"/>
</dbReference>
<reference evidence="10 11" key="1">
    <citation type="submission" date="2016-02" db="EMBL/GenBank/DDBJ databases">
        <title>Genome sequencing of a beta-galactosidase producing bacteria Rhizobium sp. 59.</title>
        <authorList>
            <person name="Wang D."/>
            <person name="Kot W."/>
            <person name="Qin Y."/>
            <person name="Hansen L."/>
            <person name="Naqvi K."/>
            <person name="Rensing C."/>
        </authorList>
    </citation>
    <scope>NUCLEOTIDE SEQUENCE [LARGE SCALE GENOMIC DNA]</scope>
    <source>
        <strain evidence="10 11">59</strain>
    </source>
</reference>
<evidence type="ECO:0000313" key="11">
    <source>
        <dbReference type="Proteomes" id="UP000182661"/>
    </source>
</evidence>
<gene>
    <name evidence="8" type="primary">ackA</name>
    <name evidence="10" type="ORF">AX760_15980</name>
</gene>
<dbReference type="PANTHER" id="PTHR21060">
    <property type="entry name" value="ACETATE KINASE"/>
    <property type="match status" value="1"/>
</dbReference>
<dbReference type="Pfam" id="PF00871">
    <property type="entry name" value="Acetate_kinase"/>
    <property type="match status" value="1"/>
</dbReference>
<dbReference type="OrthoDB" id="9802453at2"/>
<feature type="binding site" evidence="8">
    <location>
        <begin position="207"/>
        <end position="211"/>
    </location>
    <ligand>
        <name>ATP</name>
        <dbReference type="ChEBI" id="CHEBI:30616"/>
    </ligand>
</feature>
<dbReference type="GO" id="GO:0005524">
    <property type="term" value="F:ATP binding"/>
    <property type="evidence" value="ECO:0007669"/>
    <property type="project" value="UniProtKB-KW"/>
</dbReference>
<evidence type="ECO:0000256" key="9">
    <source>
        <dbReference type="RuleBase" id="RU003835"/>
    </source>
</evidence>
<proteinExistence type="inferred from homology"/>
<dbReference type="AlphaFoldDB" id="A0A657LT53"/>
<protein>
    <recommendedName>
        <fullName evidence="8">Acetate kinase</fullName>
        <ecNumber evidence="8">2.7.2.1</ecNumber>
    </recommendedName>
    <alternativeName>
        <fullName evidence="8">Acetokinase</fullName>
    </alternativeName>
</protein>
<feature type="active site" description="Proton donor/acceptor" evidence="8">
    <location>
        <position position="149"/>
    </location>
</feature>
<feature type="binding site" evidence="8">
    <location>
        <begin position="327"/>
        <end position="331"/>
    </location>
    <ligand>
        <name>ATP</name>
        <dbReference type="ChEBI" id="CHEBI:30616"/>
    </ligand>
</feature>
<dbReference type="InterPro" id="IPR000890">
    <property type="entry name" value="Aliphatic_acid_kin_short-chain"/>
</dbReference>
<sequence>MTAGRIITFNAGSSTVKVGIFALQLGRPRRIGKAVVDLASQPLMLRLKVADQQIEITLKAQADGDDTRLMDEMFSELARHFDLGSLTSAGHRIVHGGDLFTGPVVLDEVTLKQISGLVDLAPLHQPQALRMINAVRALLPELPQTGSFDTAFHTTVPDTVRRFALPRVYGEQGVKRYGFHGLSYQYVAGALTAKAPEIARGRVVIAHLGSGASLCGIESGVSRDTSMGFSTLDGIPMATRPGALDPGVVLHMLGPLGKSLAEVEDILYHRSGLLGLSGISGDIRTLSADDRAEAREAIDVFTHRTAGEICRLASTLQGLDAIVFTAGIGENQPVIRQRIAARLQWLGIELDAKANEKNSERISTPSSRIAVHVVPTDEEQVIADESLAVTTGSPVEL</sequence>
<keyword evidence="1 8" id="KW-0963">Cytoplasm</keyword>
<dbReference type="PRINTS" id="PR00471">
    <property type="entry name" value="ACETATEKNASE"/>
</dbReference>